<dbReference type="PANTHER" id="PTHR33238">
    <property type="entry name" value="IRON (METAL) DEPENDENT REPRESSOR, DTXR FAMILY"/>
    <property type="match status" value="1"/>
</dbReference>
<proteinExistence type="predicted"/>
<dbReference type="AlphaFoldDB" id="A0ABD5MG80"/>
<dbReference type="SMART" id="SM00529">
    <property type="entry name" value="HTH_DTXR"/>
    <property type="match status" value="1"/>
</dbReference>
<name>A0ABD5MG80_9EURY</name>
<gene>
    <name evidence="2" type="ORF">OS889_14980</name>
</gene>
<evidence type="ECO:0000313" key="3">
    <source>
        <dbReference type="Proteomes" id="UP001570511"/>
    </source>
</evidence>
<dbReference type="PROSITE" id="PS50944">
    <property type="entry name" value="HTH_DTXR"/>
    <property type="match status" value="1"/>
</dbReference>
<dbReference type="InterPro" id="IPR036388">
    <property type="entry name" value="WH-like_DNA-bd_sf"/>
</dbReference>
<dbReference type="SUPFAM" id="SSF46785">
    <property type="entry name" value="Winged helix' DNA-binding domain"/>
    <property type="match status" value="1"/>
</dbReference>
<dbReference type="EMBL" id="JBGNYA010000001">
    <property type="protein sequence ID" value="MFA1612297.1"/>
    <property type="molecule type" value="Genomic_DNA"/>
</dbReference>
<comment type="caution">
    <text evidence="2">The sequence shown here is derived from an EMBL/GenBank/DDBJ whole genome shotgun (WGS) entry which is preliminary data.</text>
</comment>
<sequence length="127" mass="14204">MAERSQYLLALYIAEHRESTPVSSGTVADLLGKSTATTTETFQRLADDGLVEYERYEGARLTDEGRERAAELHETYVALSWFFRTVLDLDGYETEARRLASSVSADVSDQLVSTFLVAEAEREGEDE</sequence>
<keyword evidence="3" id="KW-1185">Reference proteome</keyword>
<reference evidence="2 3" key="1">
    <citation type="submission" date="2024-08" db="EMBL/GenBank/DDBJ databases">
        <title>Halobellus sp. MBLA0158 whole genome sequence.</title>
        <authorList>
            <person name="Hwang C.Y."/>
            <person name="Cho E.-S."/>
            <person name="Seo M.-J."/>
        </authorList>
    </citation>
    <scope>NUCLEOTIDE SEQUENCE [LARGE SCALE GENOMIC DNA]</scope>
    <source>
        <strain evidence="2 3">MBLA0158</strain>
    </source>
</reference>
<dbReference type="InterPro" id="IPR022689">
    <property type="entry name" value="Iron_dep_repressor"/>
</dbReference>
<organism evidence="2 3">
    <name type="scientific">Halobellus rubicundus</name>
    <dbReference type="NCBI Taxonomy" id="2996466"/>
    <lineage>
        <taxon>Archaea</taxon>
        <taxon>Methanobacteriati</taxon>
        <taxon>Methanobacteriota</taxon>
        <taxon>Stenosarchaea group</taxon>
        <taxon>Halobacteria</taxon>
        <taxon>Halobacteriales</taxon>
        <taxon>Haloferacaceae</taxon>
        <taxon>Halobellus</taxon>
    </lineage>
</organism>
<dbReference type="InterPro" id="IPR022687">
    <property type="entry name" value="HTH_DTXR"/>
</dbReference>
<dbReference type="InterPro" id="IPR036390">
    <property type="entry name" value="WH_DNA-bd_sf"/>
</dbReference>
<dbReference type="Gene3D" id="1.10.10.10">
    <property type="entry name" value="Winged helix-like DNA-binding domain superfamily/Winged helix DNA-binding domain"/>
    <property type="match status" value="1"/>
</dbReference>
<dbReference type="Proteomes" id="UP001570511">
    <property type="component" value="Unassembled WGS sequence"/>
</dbReference>
<evidence type="ECO:0000313" key="2">
    <source>
        <dbReference type="EMBL" id="MFA1612297.1"/>
    </source>
</evidence>
<evidence type="ECO:0000259" key="1">
    <source>
        <dbReference type="PROSITE" id="PS50944"/>
    </source>
</evidence>
<feature type="domain" description="HTH dtxR-type" evidence="1">
    <location>
        <begin position="1"/>
        <end position="62"/>
    </location>
</feature>
<dbReference type="PANTHER" id="PTHR33238:SF7">
    <property type="entry name" value="IRON-DEPENDENT TRANSCRIPTIONAL REGULATOR"/>
    <property type="match status" value="1"/>
</dbReference>
<accession>A0ABD5MG80</accession>
<dbReference type="RefSeq" id="WP_372391124.1">
    <property type="nucleotide sequence ID" value="NZ_JBGNYA010000001.1"/>
</dbReference>
<protein>
    <submittedName>
        <fullName evidence="2">Metal-dependent transcriptional regulator</fullName>
    </submittedName>
</protein>
<dbReference type="InterPro" id="IPR050536">
    <property type="entry name" value="DtxR_MntR_Metal-Reg"/>
</dbReference>
<dbReference type="Pfam" id="PF01325">
    <property type="entry name" value="Fe_dep_repress"/>
    <property type="match status" value="1"/>
</dbReference>